<dbReference type="AlphaFoldDB" id="A0AAN8TU69"/>
<accession>A0AAN8TU69</accession>
<evidence type="ECO:0000313" key="2">
    <source>
        <dbReference type="Proteomes" id="UP001371456"/>
    </source>
</evidence>
<reference evidence="1 2" key="1">
    <citation type="submission" date="2024-02" db="EMBL/GenBank/DDBJ databases">
        <title>de novo genome assembly of Solanum bulbocastanum strain 11H21.</title>
        <authorList>
            <person name="Hosaka A.J."/>
        </authorList>
    </citation>
    <scope>NUCLEOTIDE SEQUENCE [LARGE SCALE GENOMIC DNA]</scope>
    <source>
        <tissue evidence="1">Young leaves</tissue>
    </source>
</reference>
<gene>
    <name evidence="1" type="ORF">RDI58_010588</name>
</gene>
<dbReference type="EMBL" id="JBANQN010000004">
    <property type="protein sequence ID" value="KAK6791507.1"/>
    <property type="molecule type" value="Genomic_DNA"/>
</dbReference>
<sequence>MYFENEEEHKVFYDKLELAQRKTEVVVQGWEYSSEGKCETMPSTRLLNDIEICIQ</sequence>
<proteinExistence type="predicted"/>
<name>A0AAN8TU69_SOLBU</name>
<keyword evidence="2" id="KW-1185">Reference proteome</keyword>
<protein>
    <submittedName>
        <fullName evidence="1">Uncharacterized protein</fullName>
    </submittedName>
</protein>
<dbReference type="Proteomes" id="UP001371456">
    <property type="component" value="Unassembled WGS sequence"/>
</dbReference>
<evidence type="ECO:0000313" key="1">
    <source>
        <dbReference type="EMBL" id="KAK6791507.1"/>
    </source>
</evidence>
<organism evidence="1 2">
    <name type="scientific">Solanum bulbocastanum</name>
    <name type="common">Wild potato</name>
    <dbReference type="NCBI Taxonomy" id="147425"/>
    <lineage>
        <taxon>Eukaryota</taxon>
        <taxon>Viridiplantae</taxon>
        <taxon>Streptophyta</taxon>
        <taxon>Embryophyta</taxon>
        <taxon>Tracheophyta</taxon>
        <taxon>Spermatophyta</taxon>
        <taxon>Magnoliopsida</taxon>
        <taxon>eudicotyledons</taxon>
        <taxon>Gunneridae</taxon>
        <taxon>Pentapetalae</taxon>
        <taxon>asterids</taxon>
        <taxon>lamiids</taxon>
        <taxon>Solanales</taxon>
        <taxon>Solanaceae</taxon>
        <taxon>Solanoideae</taxon>
        <taxon>Solaneae</taxon>
        <taxon>Solanum</taxon>
    </lineage>
</organism>
<comment type="caution">
    <text evidence="1">The sequence shown here is derived from an EMBL/GenBank/DDBJ whole genome shotgun (WGS) entry which is preliminary data.</text>
</comment>